<dbReference type="Proteomes" id="UP001595699">
    <property type="component" value="Unassembled WGS sequence"/>
</dbReference>
<comment type="caution">
    <text evidence="1">The sequence shown here is derived from an EMBL/GenBank/DDBJ whole genome shotgun (WGS) entry which is preliminary data.</text>
</comment>
<dbReference type="RefSeq" id="WP_205119421.1">
    <property type="nucleotide sequence ID" value="NZ_JAFBCM010000001.1"/>
</dbReference>
<protein>
    <submittedName>
        <fullName evidence="1">Alkaline phosphatase family protein</fullName>
    </submittedName>
</protein>
<gene>
    <name evidence="1" type="ORF">ACFOUW_28920</name>
</gene>
<dbReference type="PANTHER" id="PTHR10151:SF120">
    <property type="entry name" value="BIS(5'-ADENOSYL)-TRIPHOSPHATASE"/>
    <property type="match status" value="1"/>
</dbReference>
<name>A0ABV7YJX4_9ACTN</name>
<keyword evidence="2" id="KW-1185">Reference proteome</keyword>
<dbReference type="PANTHER" id="PTHR10151">
    <property type="entry name" value="ECTONUCLEOTIDE PYROPHOSPHATASE/PHOSPHODIESTERASE"/>
    <property type="match status" value="1"/>
</dbReference>
<evidence type="ECO:0000313" key="2">
    <source>
        <dbReference type="Proteomes" id="UP001595699"/>
    </source>
</evidence>
<organism evidence="1 2">
    <name type="scientific">Tenggerimyces flavus</name>
    <dbReference type="NCBI Taxonomy" id="1708749"/>
    <lineage>
        <taxon>Bacteria</taxon>
        <taxon>Bacillati</taxon>
        <taxon>Actinomycetota</taxon>
        <taxon>Actinomycetes</taxon>
        <taxon>Propionibacteriales</taxon>
        <taxon>Nocardioidaceae</taxon>
        <taxon>Tenggerimyces</taxon>
    </lineage>
</organism>
<dbReference type="Gene3D" id="3.40.720.10">
    <property type="entry name" value="Alkaline Phosphatase, subunit A"/>
    <property type="match status" value="1"/>
</dbReference>
<dbReference type="SUPFAM" id="SSF53649">
    <property type="entry name" value="Alkaline phosphatase-like"/>
    <property type="match status" value="1"/>
</dbReference>
<dbReference type="EMBL" id="JBHRZH010000036">
    <property type="protein sequence ID" value="MFC3764892.1"/>
    <property type="molecule type" value="Genomic_DNA"/>
</dbReference>
<evidence type="ECO:0000313" key="1">
    <source>
        <dbReference type="EMBL" id="MFC3764892.1"/>
    </source>
</evidence>
<dbReference type="InterPro" id="IPR017850">
    <property type="entry name" value="Alkaline_phosphatase_core_sf"/>
</dbReference>
<dbReference type="Pfam" id="PF01663">
    <property type="entry name" value="Phosphodiest"/>
    <property type="match status" value="1"/>
</dbReference>
<dbReference type="InterPro" id="IPR002591">
    <property type="entry name" value="Phosphodiest/P_Trfase"/>
</dbReference>
<reference evidence="2" key="1">
    <citation type="journal article" date="2019" name="Int. J. Syst. Evol. Microbiol.">
        <title>The Global Catalogue of Microorganisms (GCM) 10K type strain sequencing project: providing services to taxonomists for standard genome sequencing and annotation.</title>
        <authorList>
            <consortium name="The Broad Institute Genomics Platform"/>
            <consortium name="The Broad Institute Genome Sequencing Center for Infectious Disease"/>
            <person name="Wu L."/>
            <person name="Ma J."/>
        </authorList>
    </citation>
    <scope>NUCLEOTIDE SEQUENCE [LARGE SCALE GENOMIC DNA]</scope>
    <source>
        <strain evidence="2">CGMCC 4.7241</strain>
    </source>
</reference>
<accession>A0ABV7YJX4</accession>
<proteinExistence type="predicted"/>
<sequence>MTDFVLPRYGDGALSDLLPSALTALSGSPNVLGLPFARRYVVMLIDGLGWNLLLEHPSDAPYLHSLALRSGSMTAGVPSTTATSLVSLGTGLAPGTHGVVGYTSLVPGEQRLLNALHWDGTVAPLEWQPHPTLFEQAVSSGVTVTSVGRKAFRGSGLTIAGLRGGAYVSADSFGQRLAAAADAASRSTPALVYVYDGDLDWTGHRDGCRSEAWRHQLAVVDALASRLRATLPSDAVLVVTGDHGMVDVPAASRVDVDAVPSLRSGVVLVGGDPRLRYLYTLPDAAPDVAARWRAELGSRAEVLLRDEAVAAGWFGAVEPRVLPRLGDVIVATTGEFAIQVLSAFPMEEQLIGWHGSLTPDEMLIPLLIDAG</sequence>